<keyword evidence="2" id="KW-1185">Reference proteome</keyword>
<accession>A0ABD0L1U1</accession>
<reference evidence="1 2" key="1">
    <citation type="journal article" date="2023" name="Sci. Data">
        <title>Genome assembly of the Korean intertidal mud-creeper Batillaria attramentaria.</title>
        <authorList>
            <person name="Patra A.K."/>
            <person name="Ho P.T."/>
            <person name="Jun S."/>
            <person name="Lee S.J."/>
            <person name="Kim Y."/>
            <person name="Won Y.J."/>
        </authorList>
    </citation>
    <scope>NUCLEOTIDE SEQUENCE [LARGE SCALE GENOMIC DNA]</scope>
    <source>
        <strain evidence="1">Wonlab-2016</strain>
    </source>
</reference>
<evidence type="ECO:0000313" key="1">
    <source>
        <dbReference type="EMBL" id="KAK7493221.1"/>
    </source>
</evidence>
<name>A0ABD0L1U1_9CAEN</name>
<gene>
    <name evidence="1" type="ORF">BaRGS_00015558</name>
</gene>
<sequence length="90" mass="9944">MRTVTVSGACVLGSSHGGEKPDSCGKTLIRWNRPPTQATTTYLHSAVKFNPVCLEWPGKPCFNVHSTVRRGHLSLLRTVRTRGPIHNYSD</sequence>
<dbReference type="EMBL" id="JACVVK020000095">
    <property type="protein sequence ID" value="KAK7493221.1"/>
    <property type="molecule type" value="Genomic_DNA"/>
</dbReference>
<dbReference type="AlphaFoldDB" id="A0ABD0L1U1"/>
<protein>
    <submittedName>
        <fullName evidence="1">Uncharacterized protein</fullName>
    </submittedName>
</protein>
<dbReference type="Proteomes" id="UP001519460">
    <property type="component" value="Unassembled WGS sequence"/>
</dbReference>
<organism evidence="1 2">
    <name type="scientific">Batillaria attramentaria</name>
    <dbReference type="NCBI Taxonomy" id="370345"/>
    <lineage>
        <taxon>Eukaryota</taxon>
        <taxon>Metazoa</taxon>
        <taxon>Spiralia</taxon>
        <taxon>Lophotrochozoa</taxon>
        <taxon>Mollusca</taxon>
        <taxon>Gastropoda</taxon>
        <taxon>Caenogastropoda</taxon>
        <taxon>Sorbeoconcha</taxon>
        <taxon>Cerithioidea</taxon>
        <taxon>Batillariidae</taxon>
        <taxon>Batillaria</taxon>
    </lineage>
</organism>
<comment type="caution">
    <text evidence="1">The sequence shown here is derived from an EMBL/GenBank/DDBJ whole genome shotgun (WGS) entry which is preliminary data.</text>
</comment>
<proteinExistence type="predicted"/>
<evidence type="ECO:0000313" key="2">
    <source>
        <dbReference type="Proteomes" id="UP001519460"/>
    </source>
</evidence>